<keyword evidence="2" id="KW-1185">Reference proteome</keyword>
<organism evidence="1 2">
    <name type="scientific">Alicyclobacillus fastidiosus</name>
    <dbReference type="NCBI Taxonomy" id="392011"/>
    <lineage>
        <taxon>Bacteria</taxon>
        <taxon>Bacillati</taxon>
        <taxon>Bacillota</taxon>
        <taxon>Bacilli</taxon>
        <taxon>Bacillales</taxon>
        <taxon>Alicyclobacillaceae</taxon>
        <taxon>Alicyclobacillus</taxon>
    </lineage>
</organism>
<dbReference type="EMBL" id="CP104067">
    <property type="protein sequence ID" value="WAH43268.1"/>
    <property type="molecule type" value="Genomic_DNA"/>
</dbReference>
<protein>
    <submittedName>
        <fullName evidence="1">Uncharacterized protein</fullName>
    </submittedName>
</protein>
<proteinExistence type="predicted"/>
<name>A0ABY6ZK14_9BACL</name>
<accession>A0ABY6ZK14</accession>
<dbReference type="Proteomes" id="UP001164761">
    <property type="component" value="Chromosome"/>
</dbReference>
<reference evidence="1" key="1">
    <citation type="submission" date="2022-08" db="EMBL/GenBank/DDBJ databases">
        <title>Alicyclobacillus fastidiosus DSM 17978, complete genome.</title>
        <authorList>
            <person name="Wang Q."/>
            <person name="Cai R."/>
            <person name="Wang Z."/>
        </authorList>
    </citation>
    <scope>NUCLEOTIDE SEQUENCE</scope>
    <source>
        <strain evidence="1">DSM 17978</strain>
    </source>
</reference>
<gene>
    <name evidence="1" type="ORF">NZD89_07695</name>
</gene>
<evidence type="ECO:0000313" key="2">
    <source>
        <dbReference type="Proteomes" id="UP001164761"/>
    </source>
</evidence>
<evidence type="ECO:0000313" key="1">
    <source>
        <dbReference type="EMBL" id="WAH43268.1"/>
    </source>
</evidence>
<sequence>MSESRIVIVNVEYGREPILALGQQLVELLVRTQRTRNLSATVANGTDAPTAVDSPR</sequence>
<dbReference type="RefSeq" id="WP_268007148.1">
    <property type="nucleotide sequence ID" value="NZ_BSUT01000001.1"/>
</dbReference>